<evidence type="ECO:0000313" key="1">
    <source>
        <dbReference type="EMBL" id="MCY0109860.1"/>
    </source>
</evidence>
<sequence>MSYKCWRILIVEEQCSLHSRISRTLNELGCRALTPVRSFRELLSVTQYSHEPFERFDLMLINANVLAATGIDALRFFQSNAQIRHGVIYDGQRGQARAAMIYASQRRQLSLIRTPDRQTLGPLLEQFDV</sequence>
<comment type="caution">
    <text evidence="1">The sequence shown here is derived from an EMBL/GenBank/DDBJ whole genome shotgun (WGS) entry which is preliminary data.</text>
</comment>
<dbReference type="Proteomes" id="UP001207830">
    <property type="component" value="Unassembled WGS sequence"/>
</dbReference>
<accession>A0ABT3YXL6</accession>
<keyword evidence="2" id="KW-1185">Reference proteome</keyword>
<evidence type="ECO:0008006" key="3">
    <source>
        <dbReference type="Google" id="ProtNLM"/>
    </source>
</evidence>
<dbReference type="EMBL" id="JANIGP010000011">
    <property type="protein sequence ID" value="MCY0109860.1"/>
    <property type="molecule type" value="Genomic_DNA"/>
</dbReference>
<gene>
    <name evidence="1" type="ORF">NQF78_16225</name>
</gene>
<dbReference type="SUPFAM" id="SSF52172">
    <property type="entry name" value="CheY-like"/>
    <property type="match status" value="1"/>
</dbReference>
<dbReference type="RefSeq" id="WP_123463473.1">
    <property type="nucleotide sequence ID" value="NZ_CP077087.1"/>
</dbReference>
<protein>
    <recommendedName>
        <fullName evidence="3">Chemotaxis protein CheY</fullName>
    </recommendedName>
</protein>
<reference evidence="1 2" key="1">
    <citation type="submission" date="2022-07" db="EMBL/GenBank/DDBJ databases">
        <title>Characterization of plant growth promoting rhizobacteria (PGPR) for use as bioinoculants in agriculture.</title>
        <authorList>
            <person name="Hassen A.I."/>
            <person name="Pierneef R."/>
        </authorList>
    </citation>
    <scope>NUCLEOTIDE SEQUENCE [LARGE SCALE GENOMIC DNA]</scope>
    <source>
        <strain evidence="1 2">SARCC-3054</strain>
    </source>
</reference>
<name>A0ABT3YXL6_9PSED</name>
<dbReference type="InterPro" id="IPR011006">
    <property type="entry name" value="CheY-like_superfamily"/>
</dbReference>
<evidence type="ECO:0000313" key="2">
    <source>
        <dbReference type="Proteomes" id="UP001207830"/>
    </source>
</evidence>
<organism evidence="1 2">
    <name type="scientific">Pseudomonas monsensis</name>
    <dbReference type="NCBI Taxonomy" id="2745509"/>
    <lineage>
        <taxon>Bacteria</taxon>
        <taxon>Pseudomonadati</taxon>
        <taxon>Pseudomonadota</taxon>
        <taxon>Gammaproteobacteria</taxon>
        <taxon>Pseudomonadales</taxon>
        <taxon>Pseudomonadaceae</taxon>
        <taxon>Pseudomonas</taxon>
    </lineage>
</organism>
<proteinExistence type="predicted"/>